<dbReference type="SUPFAM" id="SSF52080">
    <property type="entry name" value="Ribosomal proteins L15p and L18e"/>
    <property type="match status" value="1"/>
</dbReference>
<dbReference type="NCBIfam" id="TIGR01071">
    <property type="entry name" value="rplO_bact"/>
    <property type="match status" value="1"/>
</dbReference>
<proteinExistence type="inferred from homology"/>
<comment type="subunit">
    <text evidence="4">Part of the 50S ribosomal subunit.</text>
</comment>
<name>A0A2K9NWT6_BACTC</name>
<evidence type="ECO:0000259" key="6">
    <source>
        <dbReference type="Pfam" id="PF00828"/>
    </source>
</evidence>
<dbReference type="HAMAP" id="MF_01341">
    <property type="entry name" value="Ribosomal_uL15"/>
    <property type="match status" value="1"/>
</dbReference>
<gene>
    <name evidence="4 7" type="primary">rplO</name>
    <name evidence="7" type="ORF">C0V70_18030</name>
</gene>
<keyword evidence="4" id="KW-0694">RNA-binding</keyword>
<feature type="compositionally biased region" description="Basic residues" evidence="5">
    <location>
        <begin position="34"/>
        <end position="46"/>
    </location>
</feature>
<dbReference type="GO" id="GO:0019843">
    <property type="term" value="F:rRNA binding"/>
    <property type="evidence" value="ECO:0007669"/>
    <property type="project" value="UniProtKB-UniRule"/>
</dbReference>
<dbReference type="EMBL" id="CP025704">
    <property type="protein sequence ID" value="AUN99971.1"/>
    <property type="molecule type" value="Genomic_DNA"/>
</dbReference>
<keyword evidence="4" id="KW-0699">rRNA-binding</keyword>
<reference evidence="7 8" key="1">
    <citation type="submission" date="2018-01" db="EMBL/GenBank/DDBJ databases">
        <title>Complete genome sequence of Bacteriovorax stolpii DSM12778.</title>
        <authorList>
            <person name="Tang B."/>
            <person name="Chang J."/>
        </authorList>
    </citation>
    <scope>NUCLEOTIDE SEQUENCE [LARGE SCALE GENOMIC DNA]</scope>
    <source>
        <strain evidence="7 8">DSM 12778</strain>
    </source>
</reference>
<feature type="compositionally biased region" description="Gly residues" evidence="5">
    <location>
        <begin position="22"/>
        <end position="32"/>
    </location>
</feature>
<dbReference type="Proteomes" id="UP000235584">
    <property type="component" value="Chromosome"/>
</dbReference>
<dbReference type="Pfam" id="PF00828">
    <property type="entry name" value="Ribosomal_L27A"/>
    <property type="match status" value="1"/>
</dbReference>
<dbReference type="RefSeq" id="WP_102245260.1">
    <property type="nucleotide sequence ID" value="NZ_CP025704.1"/>
</dbReference>
<dbReference type="AlphaFoldDB" id="A0A2K9NWT6"/>
<dbReference type="GO" id="GO:0003735">
    <property type="term" value="F:structural constituent of ribosome"/>
    <property type="evidence" value="ECO:0007669"/>
    <property type="project" value="InterPro"/>
</dbReference>
<dbReference type="InterPro" id="IPR005749">
    <property type="entry name" value="Ribosomal_uL15_bac-type"/>
</dbReference>
<keyword evidence="2 4" id="KW-0689">Ribosomal protein</keyword>
<evidence type="ECO:0000256" key="3">
    <source>
        <dbReference type="ARBA" id="ARBA00023274"/>
    </source>
</evidence>
<dbReference type="PANTHER" id="PTHR12934">
    <property type="entry name" value="50S RIBOSOMAL PROTEIN L15"/>
    <property type="match status" value="1"/>
</dbReference>
<dbReference type="OrthoDB" id="5294348at2"/>
<dbReference type="PANTHER" id="PTHR12934:SF11">
    <property type="entry name" value="LARGE RIBOSOMAL SUBUNIT PROTEIN UL15M"/>
    <property type="match status" value="1"/>
</dbReference>
<evidence type="ECO:0000256" key="5">
    <source>
        <dbReference type="SAM" id="MobiDB-lite"/>
    </source>
</evidence>
<feature type="compositionally biased region" description="Polar residues" evidence="5">
    <location>
        <begin position="1"/>
        <end position="15"/>
    </location>
</feature>
<organism evidence="7 8">
    <name type="scientific">Bacteriovorax stolpii</name>
    <name type="common">Bdellovibrio stolpii</name>
    <dbReference type="NCBI Taxonomy" id="960"/>
    <lineage>
        <taxon>Bacteria</taxon>
        <taxon>Pseudomonadati</taxon>
        <taxon>Bdellovibrionota</taxon>
        <taxon>Bacteriovoracia</taxon>
        <taxon>Bacteriovoracales</taxon>
        <taxon>Bacteriovoracaceae</taxon>
        <taxon>Bacteriovorax</taxon>
    </lineage>
</organism>
<dbReference type="Gene3D" id="3.100.10.10">
    <property type="match status" value="1"/>
</dbReference>
<dbReference type="GO" id="GO:0006412">
    <property type="term" value="P:translation"/>
    <property type="evidence" value="ECO:0007669"/>
    <property type="project" value="UniProtKB-UniRule"/>
</dbReference>
<feature type="region of interest" description="Disordered" evidence="5">
    <location>
        <begin position="1"/>
        <end position="50"/>
    </location>
</feature>
<evidence type="ECO:0000313" key="8">
    <source>
        <dbReference type="Proteomes" id="UP000235584"/>
    </source>
</evidence>
<feature type="domain" description="Large ribosomal subunit protein uL15/eL18" evidence="6">
    <location>
        <begin position="81"/>
        <end position="149"/>
    </location>
</feature>
<dbReference type="InterPro" id="IPR030878">
    <property type="entry name" value="Ribosomal_uL15"/>
</dbReference>
<dbReference type="GO" id="GO:0022625">
    <property type="term" value="C:cytosolic large ribosomal subunit"/>
    <property type="evidence" value="ECO:0007669"/>
    <property type="project" value="TreeGrafter"/>
</dbReference>
<evidence type="ECO:0000256" key="4">
    <source>
        <dbReference type="HAMAP-Rule" id="MF_01341"/>
    </source>
</evidence>
<dbReference type="KEGG" id="bsto:C0V70_18030"/>
<evidence type="ECO:0000256" key="2">
    <source>
        <dbReference type="ARBA" id="ARBA00022980"/>
    </source>
</evidence>
<keyword evidence="8" id="KW-1185">Reference proteome</keyword>
<evidence type="ECO:0000256" key="1">
    <source>
        <dbReference type="ARBA" id="ARBA00007320"/>
    </source>
</evidence>
<sequence>MLTLNNLQSPKGANRNTKRIGRGQGSGQGTQAGKGHKGQKARKSGHVRTGFEGNNLPLYMRLPKRGFNNVRFADPFAVVTLENIEAKYAKSETVNRETLIAKGLLSGANKSLKIKVIGNIALTKALNFEEITKFSKKALESIQNSSGTVK</sequence>
<accession>A0A2K9NWT6</accession>
<keyword evidence="3 4" id="KW-0687">Ribonucleoprotein</keyword>
<evidence type="ECO:0000313" key="7">
    <source>
        <dbReference type="EMBL" id="AUN99971.1"/>
    </source>
</evidence>
<dbReference type="InterPro" id="IPR036227">
    <property type="entry name" value="Ribosomal_uL15/eL18_sf"/>
</dbReference>
<dbReference type="InterPro" id="IPR021131">
    <property type="entry name" value="Ribosomal_uL15/eL18"/>
</dbReference>
<comment type="function">
    <text evidence="4">Binds to the 23S rRNA.</text>
</comment>
<protein>
    <recommendedName>
        <fullName evidence="4">Large ribosomal subunit protein uL15</fullName>
    </recommendedName>
</protein>
<comment type="similarity">
    <text evidence="1 4">Belongs to the universal ribosomal protein uL15 family.</text>
</comment>